<accession>A0A2U9QIG5</accession>
<dbReference type="AlphaFoldDB" id="A0A2U9QIG5"/>
<dbReference type="Pfam" id="PF06067">
    <property type="entry name" value="DUF932"/>
    <property type="match status" value="1"/>
</dbReference>
<organism evidence="1">
    <name type="scientific">Escherichia coli</name>
    <dbReference type="NCBI Taxonomy" id="562"/>
    <lineage>
        <taxon>Bacteria</taxon>
        <taxon>Pseudomonadati</taxon>
        <taxon>Pseudomonadota</taxon>
        <taxon>Gammaproteobacteria</taxon>
        <taxon>Enterobacterales</taxon>
        <taxon>Enterobacteriaceae</taxon>
        <taxon>Escherichia</taxon>
    </lineage>
</organism>
<reference evidence="1" key="1">
    <citation type="submission" date="2018-05" db="EMBL/GenBank/DDBJ databases">
        <title>Sequence of plasmid p92944-CTXM from Escherichia coli clinical isolate 92944 harboring MCR-1 and NDM-9.</title>
        <authorList>
            <person name="Jiang Z."/>
            <person name="Zhao Y."/>
            <person name="Li M."/>
            <person name="Tong Y."/>
            <person name="Long J."/>
        </authorList>
    </citation>
    <scope>NUCLEOTIDE SEQUENCE</scope>
    <source>
        <strain evidence="1">92944</strain>
        <plasmid evidence="1">p92944-CTXM</plasmid>
    </source>
</reference>
<proteinExistence type="predicted"/>
<protein>
    <recommendedName>
        <fullName evidence="2">DUF945 domain-containing protein</fullName>
    </recommendedName>
</protein>
<geneLocation type="plasmid" evidence="1">
    <name>p92944-CTXM</name>
</geneLocation>
<dbReference type="InterPro" id="IPR026325">
    <property type="entry name" value="DUF932"/>
</dbReference>
<sequence length="173" mass="19675">MQPPGCRGSSSYQMIPGIFRFVCTNGLVCGNNFGEIRVPHKGDIVGQVIEGAYEVLGVFDKVTENMETMKEIHLNSDEQHLFGRAALMARYEDENKTPVTPEQIITPRRWEDKQNDLWTTWQRVQENMIKGGLSGRSASGKNTRTRAITGIDGDIRINKALWMIAEQFREWKS</sequence>
<dbReference type="EMBL" id="MH329656">
    <property type="protein sequence ID" value="AWU47455.1"/>
    <property type="molecule type" value="Genomic_DNA"/>
</dbReference>
<evidence type="ECO:0000313" key="1">
    <source>
        <dbReference type="EMBL" id="AWU47455.1"/>
    </source>
</evidence>
<evidence type="ECO:0008006" key="2">
    <source>
        <dbReference type="Google" id="ProtNLM"/>
    </source>
</evidence>
<keyword evidence="1" id="KW-0614">Plasmid</keyword>
<name>A0A2U9QIG5_ECOLX</name>